<dbReference type="PANTHER" id="PTHR45690:SF19">
    <property type="entry name" value="NACHT, LRR AND PYD DOMAINS-CONTAINING PROTEIN 3"/>
    <property type="match status" value="1"/>
</dbReference>
<dbReference type="Proteomes" id="UP001652625">
    <property type="component" value="Chromosome 01"/>
</dbReference>
<dbReference type="InterPro" id="IPR011029">
    <property type="entry name" value="DEATH-like_dom_sf"/>
</dbReference>
<dbReference type="SUPFAM" id="SSF47986">
    <property type="entry name" value="DEATH domain"/>
    <property type="match status" value="1"/>
</dbReference>
<dbReference type="InterPro" id="IPR007111">
    <property type="entry name" value="NACHT_NTPase"/>
</dbReference>
<dbReference type="Pfam" id="PF00531">
    <property type="entry name" value="Death"/>
    <property type="match status" value="1"/>
</dbReference>
<feature type="domain" description="Death" evidence="4">
    <location>
        <begin position="49"/>
        <end position="120"/>
    </location>
</feature>
<organism evidence="6 7">
    <name type="scientific">Hydra vulgaris</name>
    <name type="common">Hydra</name>
    <name type="synonym">Hydra attenuata</name>
    <dbReference type="NCBI Taxonomy" id="6087"/>
    <lineage>
        <taxon>Eukaryota</taxon>
        <taxon>Metazoa</taxon>
        <taxon>Cnidaria</taxon>
        <taxon>Hydrozoa</taxon>
        <taxon>Hydroidolina</taxon>
        <taxon>Anthoathecata</taxon>
        <taxon>Aplanulata</taxon>
        <taxon>Hydridae</taxon>
        <taxon>Hydra</taxon>
    </lineage>
</organism>
<keyword evidence="6" id="KW-1185">Reference proteome</keyword>
<keyword evidence="3" id="KW-0677">Repeat</keyword>
<dbReference type="Pfam" id="PF05729">
    <property type="entry name" value="NACHT"/>
    <property type="match status" value="1"/>
</dbReference>
<dbReference type="SMART" id="SM01288">
    <property type="entry name" value="FISNA"/>
    <property type="match status" value="1"/>
</dbReference>
<dbReference type="PROSITE" id="PS50017">
    <property type="entry name" value="DEATH_DOMAIN"/>
    <property type="match status" value="1"/>
</dbReference>
<dbReference type="PROSITE" id="PS50837">
    <property type="entry name" value="NACHT"/>
    <property type="match status" value="1"/>
</dbReference>
<keyword evidence="2" id="KW-0963">Cytoplasm</keyword>
<evidence type="ECO:0000256" key="2">
    <source>
        <dbReference type="ARBA" id="ARBA00022490"/>
    </source>
</evidence>
<dbReference type="Gene3D" id="1.10.533.10">
    <property type="entry name" value="Death Domain, Fas"/>
    <property type="match status" value="1"/>
</dbReference>
<accession>A0ABM4B3B3</accession>
<evidence type="ECO:0000313" key="6">
    <source>
        <dbReference type="Proteomes" id="UP001652625"/>
    </source>
</evidence>
<protein>
    <submittedName>
        <fullName evidence="7">NACHT, LRR and PYD domains-containing protein 6-like isoform X1</fullName>
    </submittedName>
</protein>
<dbReference type="InterPro" id="IPR029495">
    <property type="entry name" value="NACHT-assoc"/>
</dbReference>
<feature type="domain" description="NACHT" evidence="5">
    <location>
        <begin position="225"/>
        <end position="308"/>
    </location>
</feature>
<dbReference type="SUPFAM" id="SSF52540">
    <property type="entry name" value="P-loop containing nucleoside triphosphate hydrolases"/>
    <property type="match status" value="1"/>
</dbReference>
<evidence type="ECO:0000259" key="5">
    <source>
        <dbReference type="PROSITE" id="PS50837"/>
    </source>
</evidence>
<sequence length="376" mass="43772">MFNLPSVLGFYDKMGNGLFSRSVKKEVSRNDLASDEFISKCCGEVSYNIGSDWLRWGIHLGLSDSDLDNIESDNKNCYEKADNVLKKWKHKNENRSWEQLKKELMDFSRFDIVNKIETKFGEISSSPNKNSNVSSKKDLLRMSDELKKYYLKFYGKISELQPLLKASVNVDLIQKFVDLCIVDAVNAQEERLVDAVFSVEREKFLEKQMRYTPIPYRDIFTKEKSTILISGIAGIGKTWLLRKCLFDWSNGLIWNNVELVFYLECRRLNQYPNISSINELLNVFYKDIVKDFKFSNHTALFIIDGLDEFKYFNELINPCLTCNYPIVNALEEIQKYKNVIAGRVYAIDQYQSISTEHSDKLTIQIMGFNENGINNY</sequence>
<reference evidence="7" key="2">
    <citation type="submission" date="2025-08" db="UniProtKB">
        <authorList>
            <consortium name="RefSeq"/>
        </authorList>
    </citation>
    <scope>IDENTIFICATION</scope>
</reference>
<dbReference type="RefSeq" id="XP_065643316.1">
    <property type="nucleotide sequence ID" value="XM_065787244.1"/>
</dbReference>
<dbReference type="InterPro" id="IPR050637">
    <property type="entry name" value="NLRP_innate_immun_reg"/>
</dbReference>
<dbReference type="GeneID" id="136075028"/>
<evidence type="ECO:0000259" key="4">
    <source>
        <dbReference type="PROSITE" id="PS50017"/>
    </source>
</evidence>
<dbReference type="PANTHER" id="PTHR45690">
    <property type="entry name" value="NACHT, LRR AND PYD DOMAINS-CONTAINING PROTEIN 12"/>
    <property type="match status" value="1"/>
</dbReference>
<dbReference type="CDD" id="cd01670">
    <property type="entry name" value="Death"/>
    <property type="match status" value="1"/>
</dbReference>
<reference evidence="6" key="1">
    <citation type="submission" date="2025-05" db="UniProtKB">
        <authorList>
            <consortium name="RefSeq"/>
        </authorList>
    </citation>
    <scope>NUCLEOTIDE SEQUENCE [LARGE SCALE GENOMIC DNA]</scope>
</reference>
<name>A0ABM4B3B3_HYDVU</name>
<dbReference type="InterPro" id="IPR000488">
    <property type="entry name" value="Death_dom"/>
</dbReference>
<evidence type="ECO:0000256" key="1">
    <source>
        <dbReference type="ARBA" id="ARBA00004496"/>
    </source>
</evidence>
<gene>
    <name evidence="7" type="primary">LOC136075028</name>
</gene>
<comment type="subcellular location">
    <subcellularLocation>
        <location evidence="1">Cytoplasm</location>
    </subcellularLocation>
</comment>
<evidence type="ECO:0000256" key="3">
    <source>
        <dbReference type="ARBA" id="ARBA00022737"/>
    </source>
</evidence>
<proteinExistence type="predicted"/>
<dbReference type="Gene3D" id="3.40.50.300">
    <property type="entry name" value="P-loop containing nucleotide triphosphate hydrolases"/>
    <property type="match status" value="1"/>
</dbReference>
<dbReference type="InterPro" id="IPR027417">
    <property type="entry name" value="P-loop_NTPase"/>
</dbReference>
<evidence type="ECO:0000313" key="7">
    <source>
        <dbReference type="RefSeq" id="XP_065643316.1"/>
    </source>
</evidence>